<evidence type="ECO:0008006" key="14">
    <source>
        <dbReference type="Google" id="ProtNLM"/>
    </source>
</evidence>
<organism evidence="12 13">
    <name type="scientific">Monosporascus cannonballus</name>
    <dbReference type="NCBI Taxonomy" id="155416"/>
    <lineage>
        <taxon>Eukaryota</taxon>
        <taxon>Fungi</taxon>
        <taxon>Dikarya</taxon>
        <taxon>Ascomycota</taxon>
        <taxon>Pezizomycotina</taxon>
        <taxon>Sordariomycetes</taxon>
        <taxon>Xylariomycetidae</taxon>
        <taxon>Xylariales</taxon>
        <taxon>Xylariales incertae sedis</taxon>
        <taxon>Monosporascus</taxon>
    </lineage>
</organism>
<evidence type="ECO:0000259" key="11">
    <source>
        <dbReference type="Pfam" id="PF06280"/>
    </source>
</evidence>
<dbReference type="Proteomes" id="UP000294003">
    <property type="component" value="Unassembled WGS sequence"/>
</dbReference>
<feature type="active site" description="Charge relay system" evidence="6">
    <location>
        <position position="534"/>
    </location>
</feature>
<evidence type="ECO:0000256" key="1">
    <source>
        <dbReference type="ARBA" id="ARBA00011073"/>
    </source>
</evidence>
<dbReference type="Gene3D" id="3.40.50.200">
    <property type="entry name" value="Peptidase S8/S53 domain"/>
    <property type="match status" value="2"/>
</dbReference>
<dbReference type="Pfam" id="PF00082">
    <property type="entry name" value="Peptidase_S8"/>
    <property type="match status" value="1"/>
</dbReference>
<dbReference type="PANTHER" id="PTHR43806:SF66">
    <property type="entry name" value="SERIN ENDOPEPTIDASE"/>
    <property type="match status" value="1"/>
</dbReference>
<evidence type="ECO:0000256" key="4">
    <source>
        <dbReference type="ARBA" id="ARBA00022801"/>
    </source>
</evidence>
<name>A0ABY0GZA2_9PEZI</name>
<dbReference type="InterPro" id="IPR010435">
    <property type="entry name" value="C5a/SBT2-like_Fn3"/>
</dbReference>
<evidence type="ECO:0000256" key="5">
    <source>
        <dbReference type="ARBA" id="ARBA00022825"/>
    </source>
</evidence>
<keyword evidence="13" id="KW-1185">Reference proteome</keyword>
<dbReference type="EMBL" id="QJNS01000269">
    <property type="protein sequence ID" value="RYO80946.1"/>
    <property type="molecule type" value="Genomic_DNA"/>
</dbReference>
<evidence type="ECO:0000313" key="12">
    <source>
        <dbReference type="EMBL" id="RYO80946.1"/>
    </source>
</evidence>
<evidence type="ECO:0000259" key="10">
    <source>
        <dbReference type="Pfam" id="PF00082"/>
    </source>
</evidence>
<keyword evidence="5 6" id="KW-0720">Serine protease</keyword>
<evidence type="ECO:0000256" key="9">
    <source>
        <dbReference type="SAM" id="SignalP"/>
    </source>
</evidence>
<evidence type="ECO:0000313" key="13">
    <source>
        <dbReference type="Proteomes" id="UP000294003"/>
    </source>
</evidence>
<keyword evidence="4 6" id="KW-0378">Hydrolase</keyword>
<protein>
    <recommendedName>
        <fullName evidence="14">Peptidase S8/S53 domain-containing protein</fullName>
    </recommendedName>
</protein>
<dbReference type="InterPro" id="IPR000209">
    <property type="entry name" value="Peptidase_S8/S53_dom"/>
</dbReference>
<feature type="domain" description="C5a peptidase/Subtilisin-like protease SBT2-like Fn3-like" evidence="11">
    <location>
        <begin position="625"/>
        <end position="683"/>
    </location>
</feature>
<keyword evidence="2 6" id="KW-0645">Protease</keyword>
<dbReference type="PROSITE" id="PS00138">
    <property type="entry name" value="SUBTILASE_SER"/>
    <property type="match status" value="1"/>
</dbReference>
<accession>A0ABY0GZA2</accession>
<dbReference type="CDD" id="cd07489">
    <property type="entry name" value="Peptidases_S8_5"/>
    <property type="match status" value="1"/>
</dbReference>
<dbReference type="InterPro" id="IPR034187">
    <property type="entry name" value="Peptidases_S8_5"/>
</dbReference>
<dbReference type="PANTHER" id="PTHR43806">
    <property type="entry name" value="PEPTIDASE S8"/>
    <property type="match status" value="1"/>
</dbReference>
<gene>
    <name evidence="12" type="ORF">DL762_007383</name>
</gene>
<dbReference type="Pfam" id="PF06280">
    <property type="entry name" value="fn3_5"/>
    <property type="match status" value="1"/>
</dbReference>
<dbReference type="PROSITE" id="PS00136">
    <property type="entry name" value="SUBTILASE_ASP"/>
    <property type="match status" value="1"/>
</dbReference>
<sequence length="845" mass="89124">MRFFDCGLALLGLLASVEGAAPDESVVTGAYIVEFNDGADANALYDELRSDGMGVNHRLDLNYRLFKGASFRLTNVSEPEAAASKIFGKAQVKQVWPVRGIQFPKPEPQNVGRNGTGASRATRKRQPVDDYSPHVMAQVDKLRAEGFTGKGIRIGVVDSGIDYKHPALGGCFGEGCIVSYGWDLAGDEFAPDSNAPMPDPDPYDNCQGHGTHVAGIIMAQENELGFTGVAPDVTLGMYKTSGCAGYTTNELLLAAFNRAYEDGSDIISCSAGDDSGWATDPWAIAASRIAEAGVPVVVALGNSGNMGLWTTGSPASGTKVAGIGSAHNTVLPLIVTAGLWAINGTEARFGWREGSPSLGETNLTMPLWAASYNITTPDDACEPLPEDTPDLSTKIVLLRKASACPIETQGSNVAAKGGQYIMVYTEDDDTLPAMYVFVEGILGVGSVTATQGAEWIKALSEGEDITLTIVNSDSAGSHIVNLSNGIEAGYTSPFTSWGPTWETELKPQFVAPGGWILSTYPLDMGAYAVEAGTSMACPFVAGVFALIGQKRGTLDAKVLRNVIAATSKPNLWNDGIEVYDILAPTAQQGAGLVQAYDAAYATCIPNSFGPGTLGSTRFPNPTVEDWAEIVFESDSINVPAGGSAEVAFTVEPPRNVNQTLLPVYSGYILLNGTNDESLSVPYVGVAGSLHDTPVLRPTFLENGAIGGVYLAASDNHFNIPVAANTSFSVPKPGSPPGAATYPKMVVLPTLGSTELKIDVVPLGKTSLPTHDWLGMNSLGQIPELPMSYVPRTGYTFIWGGRLADGTVVDAGAYKLVASAPRIFGDPNKEEEWDIVESVPFNLKYV</sequence>
<evidence type="ECO:0000256" key="7">
    <source>
        <dbReference type="RuleBase" id="RU003355"/>
    </source>
</evidence>
<dbReference type="PROSITE" id="PS51892">
    <property type="entry name" value="SUBTILASE"/>
    <property type="match status" value="1"/>
</dbReference>
<feature type="active site" description="Charge relay system" evidence="6">
    <location>
        <position position="158"/>
    </location>
</feature>
<evidence type="ECO:0000256" key="3">
    <source>
        <dbReference type="ARBA" id="ARBA00022729"/>
    </source>
</evidence>
<proteinExistence type="inferred from homology"/>
<feature type="active site" description="Charge relay system" evidence="6">
    <location>
        <position position="209"/>
    </location>
</feature>
<keyword evidence="3 9" id="KW-0732">Signal</keyword>
<evidence type="ECO:0000256" key="8">
    <source>
        <dbReference type="SAM" id="MobiDB-lite"/>
    </source>
</evidence>
<dbReference type="InterPro" id="IPR015500">
    <property type="entry name" value="Peptidase_S8_subtilisin-rel"/>
</dbReference>
<feature type="chain" id="PRO_5045777703" description="Peptidase S8/S53 domain-containing protein" evidence="9">
    <location>
        <begin position="20"/>
        <end position="845"/>
    </location>
</feature>
<comment type="caution">
    <text evidence="12">The sequence shown here is derived from an EMBL/GenBank/DDBJ whole genome shotgun (WGS) entry which is preliminary data.</text>
</comment>
<dbReference type="SUPFAM" id="SSF52743">
    <property type="entry name" value="Subtilisin-like"/>
    <property type="match status" value="1"/>
</dbReference>
<feature type="region of interest" description="Disordered" evidence="8">
    <location>
        <begin position="103"/>
        <end position="129"/>
    </location>
</feature>
<feature type="signal peptide" evidence="9">
    <location>
        <begin position="1"/>
        <end position="19"/>
    </location>
</feature>
<dbReference type="InterPro" id="IPR023827">
    <property type="entry name" value="Peptidase_S8_Asp-AS"/>
</dbReference>
<evidence type="ECO:0000256" key="2">
    <source>
        <dbReference type="ARBA" id="ARBA00022670"/>
    </source>
</evidence>
<evidence type="ECO:0000256" key="6">
    <source>
        <dbReference type="PROSITE-ProRule" id="PRU01240"/>
    </source>
</evidence>
<dbReference type="InterPro" id="IPR050131">
    <property type="entry name" value="Peptidase_S8_subtilisin-like"/>
</dbReference>
<dbReference type="InterPro" id="IPR023828">
    <property type="entry name" value="Peptidase_S8_Ser-AS"/>
</dbReference>
<dbReference type="PRINTS" id="PR00723">
    <property type="entry name" value="SUBTILISIN"/>
</dbReference>
<comment type="similarity">
    <text evidence="1 6 7">Belongs to the peptidase S8 family.</text>
</comment>
<reference evidence="12 13" key="1">
    <citation type="submission" date="2018-06" db="EMBL/GenBank/DDBJ databases">
        <title>Complete Genomes of Monosporascus.</title>
        <authorList>
            <person name="Robinson A.J."/>
            <person name="Natvig D.O."/>
        </authorList>
    </citation>
    <scope>NUCLEOTIDE SEQUENCE [LARGE SCALE GENOMIC DNA]</scope>
    <source>
        <strain evidence="12 13">CBS 609.92</strain>
    </source>
</reference>
<dbReference type="CDD" id="cd02124">
    <property type="entry name" value="PA_PoS1_like"/>
    <property type="match status" value="1"/>
</dbReference>
<feature type="domain" description="Peptidase S8/S53" evidence="10">
    <location>
        <begin position="149"/>
        <end position="568"/>
    </location>
</feature>
<dbReference type="InterPro" id="IPR036852">
    <property type="entry name" value="Peptidase_S8/S53_dom_sf"/>
</dbReference>